<dbReference type="Gene3D" id="1.10.1330.10">
    <property type="entry name" value="Dockerin domain"/>
    <property type="match status" value="1"/>
</dbReference>
<name>A0A7G9YRC3_9EURY</name>
<evidence type="ECO:0000256" key="1">
    <source>
        <dbReference type="SAM" id="MobiDB-lite"/>
    </source>
</evidence>
<gene>
    <name evidence="3" type="ORF">HGEBJNHG_00031</name>
</gene>
<dbReference type="AlphaFoldDB" id="A0A7G9YRC3"/>
<protein>
    <submittedName>
        <fullName evidence="3">Major S-layer protein</fullName>
    </submittedName>
</protein>
<dbReference type="Gene3D" id="2.60.40.4190">
    <property type="match status" value="2"/>
</dbReference>
<feature type="domain" description="S-layer family duplication" evidence="2">
    <location>
        <begin position="107"/>
        <end position="375"/>
    </location>
</feature>
<sequence length="464" mass="51694">MDGIYRGPDYNIVQVTYVFLIDDDVLVIDVGDNYGIMEVMTASSSAVVLRNDEDTLDLDADTKEQIMGNMYFRTADDDSVIRFYPMVEYTKPDTYEVRGSIVNLTGTSNSELVWNALNFGAFWYDLDNDLQSEVLTLEAGVLNEAIDDRTIDEDALIYTTYAIYQEYELHENENENLTVESNNPGGDAGYWLEGWMGETYVAIDNNSDKLCKLLLEFEDDDRKTLFTGEKWDLGGGFALELMDIADNGNAATLRLFKNDAPLDGSLKCITTNTVCRQDCVYTYTADIGGEETIPVFSCYVDVTFKGDNIGYVQLMYAFLIDDEVMEIDTGDNYGIMEVMTASRSGVTLRNNEDTLDLDTDTNEHIMGDIYFKTADDDTAIRFYPFVERTIGEGPTPPPTTIPATDIDGDGVPDVWDADNSTPSDYWVNSEGIGRKWGDVNGDGKLTSADALMILQAAVENIELG</sequence>
<organism evidence="3">
    <name type="scientific">Candidatus Methanogaster sp. ANME-2c ERB4</name>
    <dbReference type="NCBI Taxonomy" id="2759911"/>
    <lineage>
        <taxon>Archaea</taxon>
        <taxon>Methanobacteriati</taxon>
        <taxon>Methanobacteriota</taxon>
        <taxon>Stenosarchaea group</taxon>
        <taxon>Methanomicrobia</taxon>
        <taxon>Methanosarcinales</taxon>
        <taxon>ANME-2 cluster</taxon>
        <taxon>Candidatus Methanogasteraceae</taxon>
        <taxon>Candidatus Methanogaster</taxon>
    </lineage>
</organism>
<dbReference type="Pfam" id="PF07752">
    <property type="entry name" value="S-layer"/>
    <property type="match status" value="2"/>
</dbReference>
<dbReference type="InterPro" id="IPR006457">
    <property type="entry name" value="S_layer-rel_Mac"/>
</dbReference>
<proteinExistence type="predicted"/>
<dbReference type="SUPFAM" id="SSF63446">
    <property type="entry name" value="Type I dockerin domain"/>
    <property type="match status" value="1"/>
</dbReference>
<reference evidence="3" key="1">
    <citation type="submission" date="2020-06" db="EMBL/GenBank/DDBJ databases">
        <title>Unique genomic features of the anaerobic methanotrophic archaea.</title>
        <authorList>
            <person name="Chadwick G.L."/>
            <person name="Skennerton C.T."/>
            <person name="Laso-Perez R."/>
            <person name="Leu A.O."/>
            <person name="Speth D.R."/>
            <person name="Yu H."/>
            <person name="Morgan-Lang C."/>
            <person name="Hatzenpichler R."/>
            <person name="Goudeau D."/>
            <person name="Malmstrom R."/>
            <person name="Brazelton W.J."/>
            <person name="Woyke T."/>
            <person name="Hallam S.J."/>
            <person name="Tyson G.W."/>
            <person name="Wegener G."/>
            <person name="Boetius A."/>
            <person name="Orphan V."/>
        </authorList>
    </citation>
    <scope>NUCLEOTIDE SEQUENCE</scope>
</reference>
<feature type="region of interest" description="Disordered" evidence="1">
    <location>
        <begin position="389"/>
        <end position="410"/>
    </location>
</feature>
<feature type="domain" description="S-layer family duplication" evidence="2">
    <location>
        <begin position="2"/>
        <end position="76"/>
    </location>
</feature>
<dbReference type="EMBL" id="MT631439">
    <property type="protein sequence ID" value="QNO50557.1"/>
    <property type="molecule type" value="Genomic_DNA"/>
</dbReference>
<dbReference type="GO" id="GO:0000272">
    <property type="term" value="P:polysaccharide catabolic process"/>
    <property type="evidence" value="ECO:0007669"/>
    <property type="project" value="InterPro"/>
</dbReference>
<evidence type="ECO:0000313" key="3">
    <source>
        <dbReference type="EMBL" id="QNO50557.1"/>
    </source>
</evidence>
<dbReference type="NCBIfam" id="TIGR01567">
    <property type="entry name" value="S_layer_rel_Mac"/>
    <property type="match status" value="1"/>
</dbReference>
<evidence type="ECO:0000259" key="2">
    <source>
        <dbReference type="Pfam" id="PF07752"/>
    </source>
</evidence>
<accession>A0A7G9YRC3</accession>
<dbReference type="InterPro" id="IPR036439">
    <property type="entry name" value="Dockerin_dom_sf"/>
</dbReference>
<dbReference type="Gene3D" id="2.60.98.40">
    <property type="match status" value="1"/>
</dbReference>